<reference evidence="1 2" key="1">
    <citation type="submission" date="2019-02" db="EMBL/GenBank/DDBJ databases">
        <title>Deep-cultivation of Planctomycetes and their phenomic and genomic characterization uncovers novel biology.</title>
        <authorList>
            <person name="Wiegand S."/>
            <person name="Jogler M."/>
            <person name="Boedeker C."/>
            <person name="Pinto D."/>
            <person name="Vollmers J."/>
            <person name="Rivas-Marin E."/>
            <person name="Kohn T."/>
            <person name="Peeters S.H."/>
            <person name="Heuer A."/>
            <person name="Rast P."/>
            <person name="Oberbeckmann S."/>
            <person name="Bunk B."/>
            <person name="Jeske O."/>
            <person name="Meyerdierks A."/>
            <person name="Storesund J.E."/>
            <person name="Kallscheuer N."/>
            <person name="Luecker S."/>
            <person name="Lage O.M."/>
            <person name="Pohl T."/>
            <person name="Merkel B.J."/>
            <person name="Hornburger P."/>
            <person name="Mueller R.-W."/>
            <person name="Bruemmer F."/>
            <person name="Labrenz M."/>
            <person name="Spormann A.M."/>
            <person name="Op Den Camp H."/>
            <person name="Overmann J."/>
            <person name="Amann R."/>
            <person name="Jetten M.S.M."/>
            <person name="Mascher T."/>
            <person name="Medema M.H."/>
            <person name="Devos D.P."/>
            <person name="Kaster A.-K."/>
            <person name="Ovreas L."/>
            <person name="Rohde M."/>
            <person name="Galperin M.Y."/>
            <person name="Jogler C."/>
        </authorList>
    </citation>
    <scope>NUCLEOTIDE SEQUENCE [LARGE SCALE GENOMIC DNA]</scope>
    <source>
        <strain evidence="1 2">Pla22</strain>
    </source>
</reference>
<dbReference type="EMBL" id="SJPI01000003">
    <property type="protein sequence ID" value="TWT49214.1"/>
    <property type="molecule type" value="Genomic_DNA"/>
</dbReference>
<evidence type="ECO:0000313" key="1">
    <source>
        <dbReference type="EMBL" id="TWT49214.1"/>
    </source>
</evidence>
<dbReference type="AlphaFoldDB" id="A0A5C5WEP6"/>
<comment type="caution">
    <text evidence="1">The sequence shown here is derived from an EMBL/GenBank/DDBJ whole genome shotgun (WGS) entry which is preliminary data.</text>
</comment>
<proteinExistence type="predicted"/>
<sequence length="51" mass="5950">MERANPLLRFMAFLITLTEVKDTPVARRKRRDENSRGPEVASKITLCYHSM</sequence>
<keyword evidence="2" id="KW-1185">Reference proteome</keyword>
<gene>
    <name evidence="1" type="ORF">Pla22_44060</name>
</gene>
<accession>A0A5C5WEP6</accession>
<evidence type="ECO:0000313" key="2">
    <source>
        <dbReference type="Proteomes" id="UP000316598"/>
    </source>
</evidence>
<protein>
    <submittedName>
        <fullName evidence="1">Uncharacterized protein</fullName>
    </submittedName>
</protein>
<organism evidence="1 2">
    <name type="scientific">Rubripirellula amarantea</name>
    <dbReference type="NCBI Taxonomy" id="2527999"/>
    <lineage>
        <taxon>Bacteria</taxon>
        <taxon>Pseudomonadati</taxon>
        <taxon>Planctomycetota</taxon>
        <taxon>Planctomycetia</taxon>
        <taxon>Pirellulales</taxon>
        <taxon>Pirellulaceae</taxon>
        <taxon>Rubripirellula</taxon>
    </lineage>
</organism>
<dbReference type="Proteomes" id="UP000316598">
    <property type="component" value="Unassembled WGS sequence"/>
</dbReference>
<name>A0A5C5WEP6_9BACT</name>